<organism evidence="1 2">
    <name type="scientific">Candidatus Dormiibacter inghamiae</name>
    <dbReference type="NCBI Taxonomy" id="3127013"/>
    <lineage>
        <taxon>Bacteria</taxon>
        <taxon>Bacillati</taxon>
        <taxon>Candidatus Dormiibacterota</taxon>
        <taxon>Candidatus Dormibacteria</taxon>
        <taxon>Candidatus Dormibacterales</taxon>
        <taxon>Candidatus Dormibacteraceae</taxon>
        <taxon>Candidatus Dormiibacter</taxon>
    </lineage>
</organism>
<proteinExistence type="predicted"/>
<dbReference type="EMBL" id="JAEKNQ010000036">
    <property type="protein sequence ID" value="MBJ7603470.1"/>
    <property type="molecule type" value="Genomic_DNA"/>
</dbReference>
<name>A0A934N7B9_9BACT</name>
<gene>
    <name evidence="1" type="ORF">JF888_09825</name>
</gene>
<reference evidence="1 2" key="1">
    <citation type="submission" date="2020-10" db="EMBL/GenBank/DDBJ databases">
        <title>Ca. Dormibacterota MAGs.</title>
        <authorList>
            <person name="Montgomery K."/>
        </authorList>
    </citation>
    <scope>NUCLEOTIDE SEQUENCE [LARGE SCALE GENOMIC DNA]</scope>
    <source>
        <strain evidence="1">SC8811_S16_3</strain>
    </source>
</reference>
<comment type="caution">
    <text evidence="1">The sequence shown here is derived from an EMBL/GenBank/DDBJ whole genome shotgun (WGS) entry which is preliminary data.</text>
</comment>
<accession>A0A934N7B9</accession>
<evidence type="ECO:0000313" key="2">
    <source>
        <dbReference type="Proteomes" id="UP000620075"/>
    </source>
</evidence>
<dbReference type="Proteomes" id="UP000620075">
    <property type="component" value="Unassembled WGS sequence"/>
</dbReference>
<dbReference type="AlphaFoldDB" id="A0A934N7B9"/>
<dbReference type="RefSeq" id="WP_338179536.1">
    <property type="nucleotide sequence ID" value="NZ_JAEKNQ010000036.1"/>
</dbReference>
<evidence type="ECO:0000313" key="1">
    <source>
        <dbReference type="EMBL" id="MBJ7603470.1"/>
    </source>
</evidence>
<sequence>MAGTSWDKQGRLEQAFEIVAPAIRRAAQSHGLRLQEYFRDDPVWRLSRGESSVDVAWDEADPEQYAVSALWWEGDKLRRHEAGIFTRDRSLVELEALVSDAVGRLPQ</sequence>
<protein>
    <submittedName>
        <fullName evidence="1">Uncharacterized protein</fullName>
    </submittedName>
</protein>